<comment type="function">
    <text evidence="15 16">Transfers mannose from GDP-mannose to dolichol monophosphate to form dolichol phosphate mannose (Dol-P-Man) which is the mannosyl donor in pathways leading to N-glycosylation, glycosyl phosphatidylinositol membrane anchoring, and O-mannosylation of proteins.</text>
</comment>
<dbReference type="GO" id="GO:0035269">
    <property type="term" value="P:protein O-linked glycosylation via mannose"/>
    <property type="evidence" value="ECO:0007669"/>
    <property type="project" value="TreeGrafter"/>
</dbReference>
<keyword evidence="12 17" id="KW-1133">Transmembrane helix</keyword>
<evidence type="ECO:0000256" key="5">
    <source>
        <dbReference type="ARBA" id="ARBA00004922"/>
    </source>
</evidence>
<comment type="similarity">
    <text evidence="6 16">Belongs to the glycosyltransferase 2 family.</text>
</comment>
<keyword evidence="10" id="KW-0479">Metal-binding</keyword>
<proteinExistence type="inferred from homology"/>
<dbReference type="EMBL" id="KQ243524">
    <property type="protein sequence ID" value="KNC75606.1"/>
    <property type="molecule type" value="Genomic_DNA"/>
</dbReference>
<dbReference type="PANTHER" id="PTHR43398:SF1">
    <property type="entry name" value="DOLICHOL-PHOSPHATE MANNOSYLTRANSFERASE SUBUNIT 1"/>
    <property type="match status" value="1"/>
</dbReference>
<dbReference type="GO" id="GO:0005789">
    <property type="term" value="C:endoplasmic reticulum membrane"/>
    <property type="evidence" value="ECO:0007669"/>
    <property type="project" value="TreeGrafter"/>
</dbReference>
<comment type="cofactor">
    <cofactor evidence="2">
        <name>Mn(2+)</name>
        <dbReference type="ChEBI" id="CHEBI:29035"/>
    </cofactor>
</comment>
<evidence type="ECO:0000259" key="18">
    <source>
        <dbReference type="Pfam" id="PF00535"/>
    </source>
</evidence>
<comment type="subunit">
    <text evidence="16">Component of the dolichol-phosphate mannose (DPM) synthase complex.</text>
</comment>
<evidence type="ECO:0000256" key="7">
    <source>
        <dbReference type="ARBA" id="ARBA00022676"/>
    </source>
</evidence>
<feature type="transmembrane region" description="Helical" evidence="17">
    <location>
        <begin position="37"/>
        <end position="55"/>
    </location>
</feature>
<organism evidence="19 20">
    <name type="scientific">Sphaeroforma arctica JP610</name>
    <dbReference type="NCBI Taxonomy" id="667725"/>
    <lineage>
        <taxon>Eukaryota</taxon>
        <taxon>Ichthyosporea</taxon>
        <taxon>Ichthyophonida</taxon>
        <taxon>Sphaeroforma</taxon>
    </lineage>
</organism>
<dbReference type="UniPathway" id="UPA00378"/>
<dbReference type="PANTHER" id="PTHR43398">
    <property type="entry name" value="DOLICHOL-PHOSPHATE MANNOSYLTRANSFERASE SUBUNIT 1"/>
    <property type="match status" value="1"/>
</dbReference>
<evidence type="ECO:0000256" key="14">
    <source>
        <dbReference type="ARBA" id="ARBA00023211"/>
    </source>
</evidence>
<dbReference type="GO" id="GO:0006506">
    <property type="term" value="P:GPI anchor biosynthetic process"/>
    <property type="evidence" value="ECO:0007669"/>
    <property type="project" value="TreeGrafter"/>
</dbReference>
<dbReference type="EC" id="2.4.1.83" evidence="16"/>
<evidence type="ECO:0000256" key="6">
    <source>
        <dbReference type="ARBA" id="ARBA00006739"/>
    </source>
</evidence>
<dbReference type="GO" id="GO:0046872">
    <property type="term" value="F:metal ion binding"/>
    <property type="evidence" value="ECO:0007669"/>
    <property type="project" value="UniProtKB-KW"/>
</dbReference>
<evidence type="ECO:0000256" key="15">
    <source>
        <dbReference type="ARBA" id="ARBA00053724"/>
    </source>
</evidence>
<reference evidence="19 20" key="1">
    <citation type="submission" date="2011-02" db="EMBL/GenBank/DDBJ databases">
        <title>The Genome Sequence of Sphaeroforma arctica JP610.</title>
        <authorList>
            <consortium name="The Broad Institute Genome Sequencing Platform"/>
            <person name="Russ C."/>
            <person name="Cuomo C."/>
            <person name="Young S.K."/>
            <person name="Zeng Q."/>
            <person name="Gargeya S."/>
            <person name="Alvarado L."/>
            <person name="Berlin A."/>
            <person name="Chapman S.B."/>
            <person name="Chen Z."/>
            <person name="Freedman E."/>
            <person name="Gellesch M."/>
            <person name="Goldberg J."/>
            <person name="Griggs A."/>
            <person name="Gujja S."/>
            <person name="Heilman E."/>
            <person name="Heiman D."/>
            <person name="Howarth C."/>
            <person name="Mehta T."/>
            <person name="Neiman D."/>
            <person name="Pearson M."/>
            <person name="Roberts A."/>
            <person name="Saif S."/>
            <person name="Shea T."/>
            <person name="Shenoy N."/>
            <person name="Sisk P."/>
            <person name="Stolte C."/>
            <person name="Sykes S."/>
            <person name="White J."/>
            <person name="Yandava C."/>
            <person name="Burger G."/>
            <person name="Gray M.W."/>
            <person name="Holland P.W.H."/>
            <person name="King N."/>
            <person name="Lang F.B.F."/>
            <person name="Roger A.J."/>
            <person name="Ruiz-Trillo I."/>
            <person name="Haas B."/>
            <person name="Nusbaum C."/>
            <person name="Birren B."/>
        </authorList>
    </citation>
    <scope>NUCLEOTIDE SEQUENCE [LARGE SCALE GENOMIC DNA]</scope>
    <source>
        <strain evidence="19 20">JP610</strain>
    </source>
</reference>
<keyword evidence="7 16" id="KW-0328">Glycosyltransferase</keyword>
<evidence type="ECO:0000256" key="12">
    <source>
        <dbReference type="ARBA" id="ARBA00022989"/>
    </source>
</evidence>
<evidence type="ECO:0000256" key="9">
    <source>
        <dbReference type="ARBA" id="ARBA00022692"/>
    </source>
</evidence>
<evidence type="ECO:0000313" key="19">
    <source>
        <dbReference type="EMBL" id="KNC75606.1"/>
    </source>
</evidence>
<keyword evidence="9 17" id="KW-0812">Transmembrane</keyword>
<protein>
    <recommendedName>
        <fullName evidence="16">Dolichol-phosphate mannosyltransferase subunit 1</fullName>
        <ecNumber evidence="16">2.4.1.83</ecNumber>
    </recommendedName>
</protein>
<sequence>MSTITSTTTQRSIGPHNTTLKLIMEELQSYLSGPSTVALALLAVVTVGWILLAGFSPQEPNYTPPFAIQSSEHKASVIVPAYQEQPNIRPLCERVFKATRADDLAIELIIVDDNSNDGSEEVVKELQAEGYDIKIEVRTKVRGLSTAVMHGFDKAKNEVMMVMDADLQHPPEIVPKLLRPLLSNKAHFAIGTRYAVGGGTENWAFHRRLISWTATALAWPIAPVSDPMTGLFAIRKSLYATGRDLDPRGFKIGLELMVKCAPHHTAEVPYLFGGRLLGESKLETKAQVDFIVHMMMLYWYKLPTLITSPKVVFFVAALAMVTMQLVSTVWDTKKHV</sequence>
<evidence type="ECO:0000256" key="4">
    <source>
        <dbReference type="ARBA" id="ARBA00004308"/>
    </source>
</evidence>
<evidence type="ECO:0000256" key="1">
    <source>
        <dbReference type="ARBA" id="ARBA00001913"/>
    </source>
</evidence>
<dbReference type="Proteomes" id="UP000054560">
    <property type="component" value="Unassembled WGS sequence"/>
</dbReference>
<keyword evidence="14" id="KW-0464">Manganese</keyword>
<dbReference type="AlphaFoldDB" id="A0A0L0FGN5"/>
<feature type="transmembrane region" description="Helical" evidence="17">
    <location>
        <begin position="311"/>
        <end position="330"/>
    </location>
</feature>
<evidence type="ECO:0000313" key="20">
    <source>
        <dbReference type="Proteomes" id="UP000054560"/>
    </source>
</evidence>
<keyword evidence="8 16" id="KW-0808">Transferase</keyword>
<keyword evidence="16" id="KW-0256">Endoplasmic reticulum</keyword>
<name>A0A0L0FGN5_9EUKA</name>
<dbReference type="Gene3D" id="3.90.550.10">
    <property type="entry name" value="Spore Coat Polysaccharide Biosynthesis Protein SpsA, Chain A"/>
    <property type="match status" value="1"/>
</dbReference>
<dbReference type="FunFam" id="3.90.550.10:FF:000119">
    <property type="entry name" value="Dolichol-phosphate mannosyltransferase subunit 1"/>
    <property type="match status" value="1"/>
</dbReference>
<evidence type="ECO:0000256" key="3">
    <source>
        <dbReference type="ARBA" id="ARBA00001946"/>
    </source>
</evidence>
<comment type="cofactor">
    <cofactor evidence="1">
        <name>Ca(2+)</name>
        <dbReference type="ChEBI" id="CHEBI:29108"/>
    </cofactor>
</comment>
<evidence type="ECO:0000256" key="8">
    <source>
        <dbReference type="ARBA" id="ARBA00022679"/>
    </source>
</evidence>
<accession>A0A0L0FGN5</accession>
<dbReference type="GO" id="GO:0004582">
    <property type="term" value="F:dolichyl-phosphate beta-D-mannosyltransferase activity"/>
    <property type="evidence" value="ECO:0007669"/>
    <property type="project" value="UniProtKB-UniRule"/>
</dbReference>
<dbReference type="InterPro" id="IPR039528">
    <property type="entry name" value="DPM1-like"/>
</dbReference>
<dbReference type="RefSeq" id="XP_014149508.1">
    <property type="nucleotide sequence ID" value="XM_014294033.1"/>
</dbReference>
<dbReference type="Pfam" id="PF00535">
    <property type="entry name" value="Glycos_transf_2"/>
    <property type="match status" value="1"/>
</dbReference>
<dbReference type="STRING" id="667725.A0A0L0FGN5"/>
<feature type="domain" description="Glycosyltransferase 2-like" evidence="18">
    <location>
        <begin position="76"/>
        <end position="239"/>
    </location>
</feature>
<keyword evidence="20" id="KW-1185">Reference proteome</keyword>
<dbReference type="InterPro" id="IPR029044">
    <property type="entry name" value="Nucleotide-diphossugar_trans"/>
</dbReference>
<dbReference type="OrthoDB" id="2603at2759"/>
<gene>
    <name evidence="19" type="ORF">SARC_11872</name>
</gene>
<dbReference type="CDD" id="cd06442">
    <property type="entry name" value="DPM1_like"/>
    <property type="match status" value="1"/>
</dbReference>
<evidence type="ECO:0000256" key="17">
    <source>
        <dbReference type="SAM" id="Phobius"/>
    </source>
</evidence>
<comment type="cofactor">
    <cofactor evidence="3">
        <name>Mg(2+)</name>
        <dbReference type="ChEBI" id="CHEBI:18420"/>
    </cofactor>
</comment>
<comment type="catalytic activity">
    <reaction evidence="16">
        <text>a di-trans,poly-cis-dolichyl phosphate + GDP-alpha-D-mannose = a di-trans,poly-cis-dolichyl beta-D-mannosyl phosphate + GDP</text>
        <dbReference type="Rhea" id="RHEA:21184"/>
        <dbReference type="Rhea" id="RHEA-COMP:19498"/>
        <dbReference type="Rhea" id="RHEA-COMP:19501"/>
        <dbReference type="ChEBI" id="CHEBI:57527"/>
        <dbReference type="ChEBI" id="CHEBI:57683"/>
        <dbReference type="ChEBI" id="CHEBI:58189"/>
        <dbReference type="ChEBI" id="CHEBI:58211"/>
    </reaction>
</comment>
<comment type="subcellular location">
    <subcellularLocation>
        <location evidence="4">Endomembrane system</location>
    </subcellularLocation>
    <subcellularLocation>
        <location evidence="16">Endoplasmic reticulum</location>
    </subcellularLocation>
</comment>
<keyword evidence="11" id="KW-0460">Magnesium</keyword>
<evidence type="ECO:0000256" key="2">
    <source>
        <dbReference type="ARBA" id="ARBA00001936"/>
    </source>
</evidence>
<evidence type="ECO:0000256" key="11">
    <source>
        <dbReference type="ARBA" id="ARBA00022842"/>
    </source>
</evidence>
<comment type="pathway">
    <text evidence="5 16">Protein modification; protein glycosylation.</text>
</comment>
<dbReference type="GO" id="GO:0006488">
    <property type="term" value="P:dolichol-linked oligosaccharide biosynthetic process"/>
    <property type="evidence" value="ECO:0007669"/>
    <property type="project" value="TreeGrafter"/>
</dbReference>
<dbReference type="eggNOG" id="KOG2978">
    <property type="taxonomic scope" value="Eukaryota"/>
</dbReference>
<evidence type="ECO:0000256" key="10">
    <source>
        <dbReference type="ARBA" id="ARBA00022723"/>
    </source>
</evidence>
<dbReference type="InterPro" id="IPR001173">
    <property type="entry name" value="Glyco_trans_2-like"/>
</dbReference>
<evidence type="ECO:0000256" key="13">
    <source>
        <dbReference type="ARBA" id="ARBA00023136"/>
    </source>
</evidence>
<keyword evidence="13 17" id="KW-0472">Membrane</keyword>
<evidence type="ECO:0000256" key="16">
    <source>
        <dbReference type="RuleBase" id="RU365083"/>
    </source>
</evidence>
<dbReference type="SUPFAM" id="SSF53448">
    <property type="entry name" value="Nucleotide-diphospho-sugar transferases"/>
    <property type="match status" value="1"/>
</dbReference>
<dbReference type="GeneID" id="25912376"/>